<comment type="caution">
    <text evidence="2">The sequence shown here is derived from an EMBL/GenBank/DDBJ whole genome shotgun (WGS) entry which is preliminary data.</text>
</comment>
<sequence length="195" mass="21141">MLSATKLVFAVLIGLVLQATVFANQVKMTFYWVSRESDFSGSKSIALKTCSGKSIAMVSHEFATAARMEGTARLNNGKVINLDCNCGGGYSCFSIIEQGHFPYGKGAKDNALTPFVSVAANDIPLGSTLMVNQLKGVKMPNGRTHNGCVRVDDQGWSFGGNQIDLLVGDKKYYHQMDSRNFNKVDISRTKCNPVA</sequence>
<evidence type="ECO:0008006" key="4">
    <source>
        <dbReference type="Google" id="ProtNLM"/>
    </source>
</evidence>
<organism evidence="2 3">
    <name type="scientific">Basidiobolus ranarum</name>
    <dbReference type="NCBI Taxonomy" id="34480"/>
    <lineage>
        <taxon>Eukaryota</taxon>
        <taxon>Fungi</taxon>
        <taxon>Fungi incertae sedis</taxon>
        <taxon>Zoopagomycota</taxon>
        <taxon>Entomophthoromycotina</taxon>
        <taxon>Basidiobolomycetes</taxon>
        <taxon>Basidiobolales</taxon>
        <taxon>Basidiobolaceae</taxon>
        <taxon>Basidiobolus</taxon>
    </lineage>
</organism>
<dbReference type="EMBL" id="JASJQH010008012">
    <property type="protein sequence ID" value="KAK9696033.1"/>
    <property type="molecule type" value="Genomic_DNA"/>
</dbReference>
<evidence type="ECO:0000313" key="2">
    <source>
        <dbReference type="EMBL" id="KAK9696033.1"/>
    </source>
</evidence>
<evidence type="ECO:0000256" key="1">
    <source>
        <dbReference type="SAM" id="SignalP"/>
    </source>
</evidence>
<dbReference type="SUPFAM" id="SSF50685">
    <property type="entry name" value="Barwin-like endoglucanases"/>
    <property type="match status" value="1"/>
</dbReference>
<dbReference type="Proteomes" id="UP001479436">
    <property type="component" value="Unassembled WGS sequence"/>
</dbReference>
<reference evidence="2 3" key="1">
    <citation type="submission" date="2023-04" db="EMBL/GenBank/DDBJ databases">
        <title>Genome of Basidiobolus ranarum AG-B5.</title>
        <authorList>
            <person name="Stajich J.E."/>
            <person name="Carter-House D."/>
            <person name="Gryganskyi A."/>
        </authorList>
    </citation>
    <scope>NUCLEOTIDE SEQUENCE [LARGE SCALE GENOMIC DNA]</scope>
    <source>
        <strain evidence="2 3">AG-B5</strain>
    </source>
</reference>
<proteinExistence type="predicted"/>
<name>A0ABR2VRY5_9FUNG</name>
<dbReference type="CDD" id="cd22785">
    <property type="entry name" value="DPBB_MltA-like"/>
    <property type="match status" value="1"/>
</dbReference>
<evidence type="ECO:0000313" key="3">
    <source>
        <dbReference type="Proteomes" id="UP001479436"/>
    </source>
</evidence>
<accession>A0ABR2VRY5</accession>
<keyword evidence="1" id="KW-0732">Signal</keyword>
<keyword evidence="3" id="KW-1185">Reference proteome</keyword>
<protein>
    <recommendedName>
        <fullName evidence="4">3D domain-containing protein</fullName>
    </recommendedName>
</protein>
<gene>
    <name evidence="2" type="ORF">K7432_012688</name>
</gene>
<dbReference type="InterPro" id="IPR036908">
    <property type="entry name" value="RlpA-like_sf"/>
</dbReference>
<feature type="chain" id="PRO_5047404095" description="3D domain-containing protein" evidence="1">
    <location>
        <begin position="24"/>
        <end position="195"/>
    </location>
</feature>
<feature type="signal peptide" evidence="1">
    <location>
        <begin position="1"/>
        <end position="23"/>
    </location>
</feature>